<gene>
    <name evidence="8" type="ORF">V7S43_016966</name>
</gene>
<dbReference type="Proteomes" id="UP001632037">
    <property type="component" value="Unassembled WGS sequence"/>
</dbReference>
<feature type="domain" description="DNA polymerase delta subunit OB-fold" evidence="7">
    <location>
        <begin position="660"/>
        <end position="793"/>
    </location>
</feature>
<name>A0ABD3EUD1_9STRA</name>
<evidence type="ECO:0000256" key="4">
    <source>
        <dbReference type="ARBA" id="ARBA00023242"/>
    </source>
</evidence>
<dbReference type="InterPro" id="IPR041863">
    <property type="entry name" value="PolD2_C"/>
</dbReference>
<feature type="region of interest" description="Disordered" evidence="5">
    <location>
        <begin position="974"/>
        <end position="995"/>
    </location>
</feature>
<evidence type="ECO:0008006" key="10">
    <source>
        <dbReference type="Google" id="ProtNLM"/>
    </source>
</evidence>
<protein>
    <recommendedName>
        <fullName evidence="10">DNA polymerase alpha/delta/epsilon subunit B domain-containing protein</fullName>
    </recommendedName>
</protein>
<evidence type="ECO:0000313" key="8">
    <source>
        <dbReference type="EMBL" id="KAL3658123.1"/>
    </source>
</evidence>
<evidence type="ECO:0000256" key="5">
    <source>
        <dbReference type="SAM" id="MobiDB-lite"/>
    </source>
</evidence>
<accession>A0ABD3EUD1</accession>
<dbReference type="InterPro" id="IPR024826">
    <property type="entry name" value="DNA_pol_delta/II_ssu"/>
</dbReference>
<sequence length="1092" mass="122163">MANPSACLYGVLARLYVEEDEWTEDEELSKGCFKTNQKAPYRADKDLLLALGESHLFALHRKQQRTRSCVCKSPPQLTLESSTQQRLASEFQCPHVQSYDDYEQWAAIGYSAIVQVQLTFKTVTTTGDSSPNNSLAARTKDLVVVVKDGSKLWIEFEHNLGRGAFLDALMEASAPHVMLDLDYADLAKPIQSEKASEVSSNNAEEPPLSPRIVFEFQQAASRLAVMLALEIDAEDLDVALYGETEHQATVLSQKLSGAYTRPDQPLLSFSFRRETLRCAIENRVQLALQLSSEVDLENTQCHFLLGTAMELSRVLDEPDLYVLTWLVSGFINLQRALMEVTPVDTKLAQSQLEHAIKMAREHSLRLQLALALACCSDLHRLTTQQMPVARTLLIEAARLMPTNALDVASKMQLHNKIRQLGIAISPRNEGETRDKNVLDLWKAVFTAMATPSYHSQNSLLCPVTKSSTERSRCCFVEVFAAKSAETATRPVRLLRVYFMEQSTFEWLRQEITQRCNVVPLYELEEEAQESLVAEVVGFYDSTKKNRSMISWNSRILDVVRVDWHIVRAVVLQTEKSESNSPTLSPLPITRVAPAVAVRCSKCQKQMQLREVEEHTELCIYFTHFSATGKMAPTEMITRVSAEYTPTYQRFVLKQKSYAQQFSHIYVSRLQQLRDVVAVQVEQRTGDRVPVLSKVIDLKADGQECVIIGTLLKVLEAKPDLFDALTNEEGVKPIETIGKPLATEEDELLLEDESGRVQLVGQIDVARLVTGVVLGVRGRVPRNGAGGQFQVEEVYLPSFPPQHPLPERQESEYVALVSGLSIGCNKDTQPLRNHVLVDYLAGRIGDEKEREFLSKIVRTVVVGNVIEAAGDGDVQAPTMKRKTAEELALEGEPLKNADELVSTLAAAMCVDLMPGASDPSNYTLPQQSFHPCLFPRSSHFKSFRCVTNPYEAQVGGVQLFGDAGQPLKSILQCTLPKDDEDDDESMTTEQETDQQEQERALDYLQRCVEWRHAAPTAPDILACFPMANEDPFILETCPHVYFSGNQPRFSTRLVKGAKDQQVRLVTVPSFSETSTIVIVDLKDLSCFPIEIRA</sequence>
<feature type="domain" description="DNA polymerase alpha/delta/epsilon subunit B" evidence="6">
    <location>
        <begin position="813"/>
        <end position="1049"/>
    </location>
</feature>
<evidence type="ECO:0000259" key="7">
    <source>
        <dbReference type="Pfam" id="PF18018"/>
    </source>
</evidence>
<evidence type="ECO:0000256" key="1">
    <source>
        <dbReference type="ARBA" id="ARBA00004123"/>
    </source>
</evidence>
<evidence type="ECO:0000256" key="2">
    <source>
        <dbReference type="ARBA" id="ARBA00006035"/>
    </source>
</evidence>
<dbReference type="EMBL" id="JBIMZQ010000057">
    <property type="protein sequence ID" value="KAL3658123.1"/>
    <property type="molecule type" value="Genomic_DNA"/>
</dbReference>
<proteinExistence type="inferred from homology"/>
<dbReference type="InterPro" id="IPR040663">
    <property type="entry name" value="DNA_pol_D_N"/>
</dbReference>
<dbReference type="GO" id="GO:0006260">
    <property type="term" value="P:DNA replication"/>
    <property type="evidence" value="ECO:0007669"/>
    <property type="project" value="UniProtKB-KW"/>
</dbReference>
<reference evidence="8 9" key="1">
    <citation type="submission" date="2024-09" db="EMBL/GenBank/DDBJ databases">
        <title>Genome sequencing and assembly of Phytophthora oleae, isolate VK10A, causative agent of rot of olive drupes.</title>
        <authorList>
            <person name="Conti Taguali S."/>
            <person name="Riolo M."/>
            <person name="La Spada F."/>
            <person name="Cacciola S.O."/>
            <person name="Dionisio G."/>
        </authorList>
    </citation>
    <scope>NUCLEOTIDE SEQUENCE [LARGE SCALE GENOMIC DNA]</scope>
    <source>
        <strain evidence="8 9">VK10A</strain>
    </source>
</reference>
<keyword evidence="3" id="KW-0235">DNA replication</keyword>
<dbReference type="CDD" id="cd07387">
    <property type="entry name" value="MPP_PolD2_C"/>
    <property type="match status" value="1"/>
</dbReference>
<evidence type="ECO:0000259" key="6">
    <source>
        <dbReference type="Pfam" id="PF04042"/>
    </source>
</evidence>
<feature type="compositionally biased region" description="Acidic residues" evidence="5">
    <location>
        <begin position="977"/>
        <end position="994"/>
    </location>
</feature>
<comment type="caution">
    <text evidence="8">The sequence shown here is derived from an EMBL/GenBank/DDBJ whole genome shotgun (WGS) entry which is preliminary data.</text>
</comment>
<dbReference type="Pfam" id="PF04042">
    <property type="entry name" value="DNA_pol_E_B"/>
    <property type="match status" value="1"/>
</dbReference>
<evidence type="ECO:0000256" key="3">
    <source>
        <dbReference type="ARBA" id="ARBA00022705"/>
    </source>
</evidence>
<dbReference type="Pfam" id="PF18018">
    <property type="entry name" value="DNA_pol_D_N"/>
    <property type="match status" value="1"/>
</dbReference>
<keyword evidence="9" id="KW-1185">Reference proteome</keyword>
<dbReference type="InterPro" id="IPR007185">
    <property type="entry name" value="DNA_pol_a/d/e_bsu"/>
</dbReference>
<dbReference type="PANTHER" id="PTHR10416:SF0">
    <property type="entry name" value="DNA POLYMERASE DELTA SUBUNIT 2"/>
    <property type="match status" value="1"/>
</dbReference>
<dbReference type="Gene3D" id="2.40.50.430">
    <property type="match status" value="1"/>
</dbReference>
<keyword evidence="4" id="KW-0539">Nucleus</keyword>
<comment type="similarity">
    <text evidence="2">Belongs to the DNA polymerase delta/II small subunit family.</text>
</comment>
<organism evidence="8 9">
    <name type="scientific">Phytophthora oleae</name>
    <dbReference type="NCBI Taxonomy" id="2107226"/>
    <lineage>
        <taxon>Eukaryota</taxon>
        <taxon>Sar</taxon>
        <taxon>Stramenopiles</taxon>
        <taxon>Oomycota</taxon>
        <taxon>Peronosporomycetes</taxon>
        <taxon>Peronosporales</taxon>
        <taxon>Peronosporaceae</taxon>
        <taxon>Phytophthora</taxon>
    </lineage>
</organism>
<evidence type="ECO:0000313" key="9">
    <source>
        <dbReference type="Proteomes" id="UP001632037"/>
    </source>
</evidence>
<dbReference type="GO" id="GO:0043625">
    <property type="term" value="C:delta DNA polymerase complex"/>
    <property type="evidence" value="ECO:0007669"/>
    <property type="project" value="UniProtKB-ARBA"/>
</dbReference>
<dbReference type="AlphaFoldDB" id="A0ABD3EUD1"/>
<dbReference type="PANTHER" id="PTHR10416">
    <property type="entry name" value="DNA POLYMERASE DELTA SUBUNIT 2"/>
    <property type="match status" value="1"/>
</dbReference>
<comment type="subcellular location">
    <subcellularLocation>
        <location evidence="1">Nucleus</location>
    </subcellularLocation>
</comment>
<dbReference type="Gene3D" id="3.60.21.50">
    <property type="match status" value="1"/>
</dbReference>